<comment type="caution">
    <text evidence="1">The sequence shown here is derived from an EMBL/GenBank/DDBJ whole genome shotgun (WGS) entry which is preliminary data.</text>
</comment>
<organism evidence="1 2">
    <name type="scientific">Sphingorhabdus pulchriflava</name>
    <dbReference type="NCBI Taxonomy" id="2292257"/>
    <lineage>
        <taxon>Bacteria</taxon>
        <taxon>Pseudomonadati</taxon>
        <taxon>Pseudomonadota</taxon>
        <taxon>Alphaproteobacteria</taxon>
        <taxon>Sphingomonadales</taxon>
        <taxon>Sphingomonadaceae</taxon>
        <taxon>Sphingorhabdus</taxon>
    </lineage>
</organism>
<sequence>MSGQVRQSRRGKIVKTDDNTIWVIEVPDDIEFPGSGSVIVEGTKIGFDRLRIDWFGLAV</sequence>
<dbReference type="OrthoDB" id="7596872at2"/>
<dbReference type="InterPro" id="IPR043856">
    <property type="entry name" value="DUF5818"/>
</dbReference>
<evidence type="ECO:0000313" key="1">
    <source>
        <dbReference type="EMBL" id="RDV07458.1"/>
    </source>
</evidence>
<keyword evidence="2" id="KW-1185">Reference proteome</keyword>
<dbReference type="Proteomes" id="UP000263833">
    <property type="component" value="Unassembled WGS sequence"/>
</dbReference>
<dbReference type="RefSeq" id="WP_115549004.1">
    <property type="nucleotide sequence ID" value="NZ_QRGP01000001.1"/>
</dbReference>
<reference evidence="2" key="1">
    <citation type="submission" date="2018-08" db="EMBL/GenBank/DDBJ databases">
        <authorList>
            <person name="Kim S.-J."/>
            <person name="Jung G.-Y."/>
        </authorList>
    </citation>
    <scope>NUCLEOTIDE SEQUENCE [LARGE SCALE GENOMIC DNA]</scope>
    <source>
        <strain evidence="2">GY_G</strain>
    </source>
</reference>
<gene>
    <name evidence="1" type="ORF">DXH95_08975</name>
</gene>
<dbReference type="Pfam" id="PF19135">
    <property type="entry name" value="DUF5818"/>
    <property type="match status" value="1"/>
</dbReference>
<evidence type="ECO:0000313" key="2">
    <source>
        <dbReference type="Proteomes" id="UP000263833"/>
    </source>
</evidence>
<protein>
    <submittedName>
        <fullName evidence="1">Uncharacterized protein</fullName>
    </submittedName>
</protein>
<proteinExistence type="predicted"/>
<accession>A0A371BIS3</accession>
<dbReference type="AlphaFoldDB" id="A0A371BIS3"/>
<name>A0A371BIS3_9SPHN</name>
<dbReference type="EMBL" id="QRGP01000001">
    <property type="protein sequence ID" value="RDV07458.1"/>
    <property type="molecule type" value="Genomic_DNA"/>
</dbReference>